<comment type="pathway">
    <text evidence="1 4">Glycan biosynthesis; trehalose biosynthesis.</text>
</comment>
<evidence type="ECO:0000256" key="4">
    <source>
        <dbReference type="RuleBase" id="RU361117"/>
    </source>
</evidence>
<dbReference type="Pfam" id="PF02358">
    <property type="entry name" value="Trehalose_PPase"/>
    <property type="match status" value="1"/>
</dbReference>
<dbReference type="PANTHER" id="PTHR43768:SF3">
    <property type="entry name" value="TREHALOSE 6-PHOSPHATE PHOSPHATASE"/>
    <property type="match status" value="1"/>
</dbReference>
<dbReference type="Gene3D" id="3.30.70.1020">
    <property type="entry name" value="Trehalose-6-phosphate phosphatase related protein, domain 2"/>
    <property type="match status" value="1"/>
</dbReference>
<keyword evidence="3 4" id="KW-0378">Hydrolase</keyword>
<dbReference type="AlphaFoldDB" id="E5AP03"/>
<protein>
    <recommendedName>
        <fullName evidence="4">Trehalose 6-phosphate phosphatase</fullName>
        <ecNumber evidence="4">3.1.3.12</ecNumber>
    </recommendedName>
</protein>
<dbReference type="STRING" id="882378.RBRH_02430"/>
<evidence type="ECO:0000256" key="1">
    <source>
        <dbReference type="ARBA" id="ARBA00005199"/>
    </source>
</evidence>
<dbReference type="Gene3D" id="3.40.50.1000">
    <property type="entry name" value="HAD superfamily/HAD-like"/>
    <property type="match status" value="1"/>
</dbReference>
<dbReference type="EMBL" id="FR687359">
    <property type="protein sequence ID" value="CBW74335.1"/>
    <property type="molecule type" value="Genomic_DNA"/>
</dbReference>
<accession>E5AP03</accession>
<name>E5AP03_MYCRK</name>
<dbReference type="SUPFAM" id="SSF56784">
    <property type="entry name" value="HAD-like"/>
    <property type="match status" value="1"/>
</dbReference>
<dbReference type="HOGENOM" id="CLU_037265_2_0_4"/>
<evidence type="ECO:0000256" key="2">
    <source>
        <dbReference type="ARBA" id="ARBA00008770"/>
    </source>
</evidence>
<dbReference type="PANTHER" id="PTHR43768">
    <property type="entry name" value="TREHALOSE 6-PHOSPHATE PHOSPHATASE"/>
    <property type="match status" value="1"/>
</dbReference>
<dbReference type="GO" id="GO:0004805">
    <property type="term" value="F:trehalose-phosphatase activity"/>
    <property type="evidence" value="ECO:0007669"/>
    <property type="project" value="UniProtKB-EC"/>
</dbReference>
<comment type="function">
    <text evidence="4">Removes the phosphate from trehalose 6-phosphate to produce free trehalose.</text>
</comment>
<evidence type="ECO:0000256" key="3">
    <source>
        <dbReference type="ARBA" id="ARBA00022801"/>
    </source>
</evidence>
<sequence length="313" mass="33551">MRTATHARRWGNMPRVAVAVRCHDNKADDAATCVMPVDGASSCAAVSLIQTIHSMQRLSDSFAALPHVNPLEAAFFFDFDGTLVELAGAPDRVVVEPVLIQLLGGLRQASHGALAVVSGRGIDSIDMLLASDALANLPIAGLHGAERRDANGGVLRVGFNDPRLARIERELERVVGNNPGMLLEIKGAALALHYRNAPDREPVARRETERLCVEYSDAYVLQPGKMVYEIKPKHVDKGRAIAAFLDEPPFAGRVPVFAGDDLTDEKGFDVVNARGGVSIKIGDGDTRAGARVPSVAAFRDWLATLIGARPLRA</sequence>
<comment type="similarity">
    <text evidence="2 4">Belongs to the trehalose phosphatase family.</text>
</comment>
<reference evidence="5 6" key="1">
    <citation type="journal article" date="2011" name="J. Bacteriol.">
        <title>Complete genome sequence of Burkholderia rhizoxinica, an endosymbiont of Rhizopus microsporus.</title>
        <authorList>
            <person name="Lackner G."/>
            <person name="Moebius N."/>
            <person name="Partida-Martinez L."/>
            <person name="Hertweck C."/>
        </authorList>
    </citation>
    <scope>NUCLEOTIDE SEQUENCE [LARGE SCALE GENOMIC DNA]</scope>
    <source>
        <strain evidence="6">DSM 19002 / CIP 109453 / HKI 454</strain>
    </source>
</reference>
<dbReference type="KEGG" id="brh:RBRH_02430"/>
<dbReference type="NCBIfam" id="TIGR01484">
    <property type="entry name" value="HAD-SF-IIB"/>
    <property type="match status" value="1"/>
</dbReference>
<dbReference type="GO" id="GO:0005992">
    <property type="term" value="P:trehalose biosynthetic process"/>
    <property type="evidence" value="ECO:0007669"/>
    <property type="project" value="UniProtKB-UniPathway"/>
</dbReference>
<dbReference type="EC" id="3.1.3.12" evidence="4"/>
<proteinExistence type="inferred from homology"/>
<dbReference type="UniPathway" id="UPA00299"/>
<keyword evidence="4" id="KW-0460">Magnesium</keyword>
<evidence type="ECO:0000313" key="5">
    <source>
        <dbReference type="EMBL" id="CBW74335.1"/>
    </source>
</evidence>
<dbReference type="Proteomes" id="UP000007437">
    <property type="component" value="Chromosome"/>
</dbReference>
<dbReference type="InterPro" id="IPR036412">
    <property type="entry name" value="HAD-like_sf"/>
</dbReference>
<evidence type="ECO:0000313" key="6">
    <source>
        <dbReference type="Proteomes" id="UP000007437"/>
    </source>
</evidence>
<dbReference type="eggNOG" id="COG1877">
    <property type="taxonomic scope" value="Bacteria"/>
</dbReference>
<gene>
    <name evidence="5" type="ordered locus">RBRH_02430</name>
</gene>
<dbReference type="InterPro" id="IPR003337">
    <property type="entry name" value="Trehalose_PPase"/>
</dbReference>
<dbReference type="CDD" id="cd01627">
    <property type="entry name" value="HAD_TPP"/>
    <property type="match status" value="1"/>
</dbReference>
<dbReference type="InterPro" id="IPR044651">
    <property type="entry name" value="OTSB-like"/>
</dbReference>
<keyword evidence="4" id="KW-0479">Metal-binding</keyword>
<comment type="cofactor">
    <cofactor evidence="4">
        <name>Mg(2+)</name>
        <dbReference type="ChEBI" id="CHEBI:18420"/>
    </cofactor>
</comment>
<comment type="catalytic activity">
    <reaction evidence="4">
        <text>alpha,alpha-trehalose 6-phosphate + H2O = alpha,alpha-trehalose + phosphate</text>
        <dbReference type="Rhea" id="RHEA:23420"/>
        <dbReference type="ChEBI" id="CHEBI:15377"/>
        <dbReference type="ChEBI" id="CHEBI:16551"/>
        <dbReference type="ChEBI" id="CHEBI:43474"/>
        <dbReference type="ChEBI" id="CHEBI:58429"/>
        <dbReference type="EC" id="3.1.3.12"/>
    </reaction>
</comment>
<dbReference type="GO" id="GO:0046872">
    <property type="term" value="F:metal ion binding"/>
    <property type="evidence" value="ECO:0007669"/>
    <property type="project" value="UniProtKB-KW"/>
</dbReference>
<organism evidence="5 6">
    <name type="scientific">Mycetohabitans rhizoxinica (strain DSM 19002 / CIP 109453 / HKI 454)</name>
    <name type="common">Paraburkholderia rhizoxinica</name>
    <dbReference type="NCBI Taxonomy" id="882378"/>
    <lineage>
        <taxon>Bacteria</taxon>
        <taxon>Pseudomonadati</taxon>
        <taxon>Pseudomonadota</taxon>
        <taxon>Betaproteobacteria</taxon>
        <taxon>Burkholderiales</taxon>
        <taxon>Burkholderiaceae</taxon>
        <taxon>Mycetohabitans</taxon>
    </lineage>
</organism>
<dbReference type="InterPro" id="IPR006379">
    <property type="entry name" value="HAD-SF_hydro_IIB"/>
</dbReference>
<dbReference type="InterPro" id="IPR023214">
    <property type="entry name" value="HAD_sf"/>
</dbReference>
<dbReference type="NCBIfam" id="TIGR00685">
    <property type="entry name" value="T6PP"/>
    <property type="match status" value="1"/>
</dbReference>